<sequence>MLSYSLKENVVKNSVVHQYEYINSGKNNKKILLKLNNSLNIASNSLNTQSNDTNYKLISRNFFVKFINQFWEETIFLSPANSLAETYIDKLKVDGLSIYSKEYKIFLTEFSKALINGRINIACNELDFNVLKASNTMHIKYIWRKGLNFSWPQKNSYLLSIFKQMRVSYRKPKFYTQNFSANQLPLFTVVNNLKQIVLSESSNEILINKNFIDYIYNIYAKYFLNSFPANVKYQGLFFINVKDAQEYRNYIESKYLDSSKSKNVHLFVNRLNLYYKLVNSTFKYIDFRLVPDLTEVGNFVSKYQHYKYVKIHKNQKHSNNSFQGQPIYFIEPILAINKSTKKVELVKYLYSSLRKDQKIEYTAVFMNYKTAVLAWQKFRQQMLNYDLPMKPKLTVYNLESFIEQSETDTSLKLDNTLFVPAFESYIHLKNAAILHTKSNILKRMVNHYSSIKVFSQRMLWSLTSRQPLNW</sequence>
<organism evidence="1">
    <name type="scientific">Antithamnionella ternifolia</name>
    <dbReference type="NCBI Taxonomy" id="207919"/>
    <lineage>
        <taxon>Eukaryota</taxon>
        <taxon>Rhodophyta</taxon>
        <taxon>Florideophyceae</taxon>
        <taxon>Rhodymeniophycidae</taxon>
        <taxon>Ceramiales</taxon>
        <taxon>Ceramiaceae</taxon>
        <taxon>Antithamnionella</taxon>
    </lineage>
</organism>
<protein>
    <submittedName>
        <fullName evidence="1">Uncharacterized protein</fullName>
    </submittedName>
</protein>
<reference evidence="1" key="2">
    <citation type="submission" date="2019-04" db="EMBL/GenBank/DDBJ databases">
        <authorList>
            <person name="Pasella M."/>
        </authorList>
    </citation>
    <scope>NUCLEOTIDE SEQUENCE</scope>
    <source>
        <strain evidence="1">PD2956</strain>
    </source>
</reference>
<name>A0A4D6WQW9_9FLOR</name>
<dbReference type="EMBL" id="MK814608">
    <property type="protein sequence ID" value="QCI03985.1"/>
    <property type="molecule type" value="Genomic_DNA"/>
</dbReference>
<keyword evidence="1" id="KW-0934">Plastid</keyword>
<proteinExistence type="predicted"/>
<geneLocation type="plastid" evidence="1"/>
<evidence type="ECO:0000313" key="1">
    <source>
        <dbReference type="EMBL" id="QCI03985.1"/>
    </source>
</evidence>
<gene>
    <name evidence="1" type="primary">ycf80</name>
</gene>
<accession>A0A4D6WQW9</accession>
<dbReference type="AlphaFoldDB" id="A0A4D6WQW9"/>
<reference evidence="1" key="1">
    <citation type="journal article" date="2019" name="Mol. Phylogenet. Evol.">
        <title>Morphological evolution and classification of the red algal order Ceramiales inferred using plastid phylogenomics.</title>
        <authorList>
            <person name="Diaz-Tapia P."/>
            <person name="Pasella M.M."/>
            <person name="Verbruggen H."/>
            <person name="Maggs C.A."/>
        </authorList>
    </citation>
    <scope>NUCLEOTIDE SEQUENCE</scope>
    <source>
        <strain evidence="1">PD2956</strain>
    </source>
</reference>